<proteinExistence type="predicted"/>
<name>A0A2W1BTC1_HELAM</name>
<accession>A0A2W1BTC1</accession>
<gene>
    <name evidence="1" type="primary">HaOG204024</name>
    <name evidence="1" type="ORF">B5X24_HaOG204024</name>
</gene>
<evidence type="ECO:0000313" key="2">
    <source>
        <dbReference type="Proteomes" id="UP000249218"/>
    </source>
</evidence>
<dbReference type="Proteomes" id="UP000249218">
    <property type="component" value="Unassembled WGS sequence"/>
</dbReference>
<dbReference type="EMBL" id="KZ149942">
    <property type="protein sequence ID" value="PZC76885.1"/>
    <property type="molecule type" value="Genomic_DNA"/>
</dbReference>
<protein>
    <submittedName>
        <fullName evidence="1">Uncharacterized protein</fullName>
    </submittedName>
</protein>
<reference evidence="1 2" key="1">
    <citation type="journal article" date="2017" name="BMC Biol.">
        <title>Genomic innovations, transcriptional plasticity and gene loss underlying the evolution and divergence of two highly polyphagous and invasive Helicoverpa pest species.</title>
        <authorList>
            <person name="Pearce S.L."/>
            <person name="Clarke D.F."/>
            <person name="East P.D."/>
            <person name="Elfekih S."/>
            <person name="Gordon K.H."/>
            <person name="Jermiin L.S."/>
            <person name="McGaughran A."/>
            <person name="Oakeshott J.G."/>
            <person name="Papanikolaou A."/>
            <person name="Perera O.P."/>
            <person name="Rane R.V."/>
            <person name="Richards S."/>
            <person name="Tay W.T."/>
            <person name="Walsh T.K."/>
            <person name="Anderson A."/>
            <person name="Anderson C.J."/>
            <person name="Asgari S."/>
            <person name="Board P.G."/>
            <person name="Bretschneider A."/>
            <person name="Campbell P.M."/>
            <person name="Chertemps T."/>
            <person name="Christeller J.T."/>
            <person name="Coppin C.W."/>
            <person name="Downes S.J."/>
            <person name="Duan G."/>
            <person name="Farnsworth C.A."/>
            <person name="Good R.T."/>
            <person name="Han L.B."/>
            <person name="Han Y.C."/>
            <person name="Hatje K."/>
            <person name="Horne I."/>
            <person name="Huang Y.P."/>
            <person name="Hughes D.S."/>
            <person name="Jacquin-Joly E."/>
            <person name="James W."/>
            <person name="Jhangiani S."/>
            <person name="Kollmar M."/>
            <person name="Kuwar S.S."/>
            <person name="Li S."/>
            <person name="Liu N.Y."/>
            <person name="Maibeche M.T."/>
            <person name="Miller J.R."/>
            <person name="Montagne N."/>
            <person name="Perry T."/>
            <person name="Qu J."/>
            <person name="Song S.V."/>
            <person name="Sutton G.G."/>
            <person name="Vogel H."/>
            <person name="Walenz B.P."/>
            <person name="Xu W."/>
            <person name="Zhang H.J."/>
            <person name="Zou Z."/>
            <person name="Batterham P."/>
            <person name="Edwards O.R."/>
            <person name="Feyereisen R."/>
            <person name="Gibbs R.A."/>
            <person name="Heckel D.G."/>
            <person name="McGrath A."/>
            <person name="Robin C."/>
            <person name="Scherer S.E."/>
            <person name="Worley K.C."/>
            <person name="Wu Y.D."/>
        </authorList>
    </citation>
    <scope>NUCLEOTIDE SEQUENCE [LARGE SCALE GENOMIC DNA]</scope>
    <source>
        <strain evidence="1">Harm_GR_Male_#8</strain>
        <tissue evidence="1">Whole organism</tissue>
    </source>
</reference>
<organism evidence="1 2">
    <name type="scientific">Helicoverpa armigera</name>
    <name type="common">Cotton bollworm</name>
    <name type="synonym">Heliothis armigera</name>
    <dbReference type="NCBI Taxonomy" id="29058"/>
    <lineage>
        <taxon>Eukaryota</taxon>
        <taxon>Metazoa</taxon>
        <taxon>Ecdysozoa</taxon>
        <taxon>Arthropoda</taxon>
        <taxon>Hexapoda</taxon>
        <taxon>Insecta</taxon>
        <taxon>Pterygota</taxon>
        <taxon>Neoptera</taxon>
        <taxon>Endopterygota</taxon>
        <taxon>Lepidoptera</taxon>
        <taxon>Glossata</taxon>
        <taxon>Ditrysia</taxon>
        <taxon>Noctuoidea</taxon>
        <taxon>Noctuidae</taxon>
        <taxon>Heliothinae</taxon>
        <taxon>Helicoverpa</taxon>
    </lineage>
</organism>
<evidence type="ECO:0000313" key="1">
    <source>
        <dbReference type="EMBL" id="PZC76885.1"/>
    </source>
</evidence>
<sequence length="76" mass="8555">MQICSSIQPILRQSIGGFLSLIVRLPRVTSVKARTDVHLERWVCAPRMPVNAEWICGKRRDATCARSLGPQLPITR</sequence>
<keyword evidence="2" id="KW-1185">Reference proteome</keyword>
<dbReference type="AlphaFoldDB" id="A0A2W1BTC1"/>